<feature type="binding site" evidence="3">
    <location>
        <position position="124"/>
    </location>
    <ligand>
        <name>Mg(2+)</name>
        <dbReference type="ChEBI" id="CHEBI:18420"/>
    </ligand>
</feature>
<proteinExistence type="inferred from homology"/>
<dbReference type="STRING" id="1006576.DTL3_1796"/>
<dbReference type="CDD" id="cd16012">
    <property type="entry name" value="ALP"/>
    <property type="match status" value="1"/>
</dbReference>
<sequence>MKKGINIFVFLLIAVFSFSYKYIFLFVADGMGLPHLQITRMYKQSLINSDLNVFNLPYFSIIETSSLNGVTDSAAAITAILSGEKTYNNRINKSSSGTTLSPITYELKERGYKIGVISTNTLVDATPAGAYAFVDERTSRNEIVKYLLESNFDLFIGGGKAYFNQQEAEKHGYIYSDTLKKGPYTEKELIALYYGNFPFLTDNESRVPLSDTLSYAINKFGNENFFILIEGGRIDHAAHAHDTFSLIKEIIDFDDSIKIALDFLKQYPDDTLIIVTSDHATGGLTLGDGFLSLNKIRDYGFSYEKFVDILNSTDNYEVFSNKLNLSIDLKDYFYISKNSSKTLTYQSDVVKFYYDHLNTQAGINWSSFGHTIDYVPLFSNIACDVYFINNNEIFSIFEIF</sequence>
<accession>A0A0C7P5H0</accession>
<keyword evidence="6" id="KW-0378">Hydrolase</keyword>
<keyword evidence="3" id="KW-0460">Magnesium</keyword>
<gene>
    <name evidence="6" type="primary">phoA3</name>
    <name evidence="6" type="ORF">DTL3_1796</name>
</gene>
<feature type="binding site" evidence="3">
    <location>
        <position position="29"/>
    </location>
    <ligand>
        <name>Mg(2+)</name>
        <dbReference type="ChEBI" id="CHEBI:18420"/>
    </ligand>
</feature>
<feature type="binding site" evidence="3">
    <location>
        <position position="279"/>
    </location>
    <ligand>
        <name>Zn(2+)</name>
        <dbReference type="ChEBI" id="CHEBI:29105"/>
        <label>2</label>
    </ligand>
</feature>
<feature type="binding site" evidence="3">
    <location>
        <position position="230"/>
    </location>
    <ligand>
        <name>Mg(2+)</name>
        <dbReference type="ChEBI" id="CHEBI:18420"/>
    </ligand>
</feature>
<protein>
    <submittedName>
        <fullName evidence="6">Alkaline phosphatase</fullName>
        <ecNumber evidence="6">3.1.3.1</ecNumber>
    </submittedName>
</protein>
<dbReference type="SMART" id="SM00098">
    <property type="entry name" value="alkPPc"/>
    <property type="match status" value="1"/>
</dbReference>
<evidence type="ECO:0000256" key="5">
    <source>
        <dbReference type="SAM" id="Phobius"/>
    </source>
</evidence>
<dbReference type="Proteomes" id="UP000032809">
    <property type="component" value="Chromosome I"/>
</dbReference>
<dbReference type="OrthoDB" id="44677at2"/>
<comment type="cofactor">
    <cofactor evidence="3">
        <name>Zn(2+)</name>
        <dbReference type="ChEBI" id="CHEBI:29105"/>
    </cofactor>
    <text evidence="3">Binds 2 Zn(2+) ions.</text>
</comment>
<dbReference type="PRINTS" id="PR00113">
    <property type="entry name" value="ALKPHPHTASE"/>
</dbReference>
<organism evidence="6 7">
    <name type="scientific">Defluviitoga tunisiensis</name>
    <dbReference type="NCBI Taxonomy" id="1006576"/>
    <lineage>
        <taxon>Bacteria</taxon>
        <taxon>Thermotogati</taxon>
        <taxon>Thermotogota</taxon>
        <taxon>Thermotogae</taxon>
        <taxon>Petrotogales</taxon>
        <taxon>Petrotogaceae</taxon>
        <taxon>Defluviitoga</taxon>
    </lineage>
</organism>
<comment type="cofactor">
    <cofactor evidence="3">
        <name>Mg(2+)</name>
        <dbReference type="ChEBI" id="CHEBI:18420"/>
    </cofactor>
    <text evidence="3">Binds 1 Mg(2+) ion.</text>
</comment>
<keyword evidence="5" id="KW-0472">Membrane</keyword>
<dbReference type="EMBL" id="LN824141">
    <property type="protein sequence ID" value="CEP79079.1"/>
    <property type="molecule type" value="Genomic_DNA"/>
</dbReference>
<dbReference type="HOGENOM" id="CLU_008539_5_0_0"/>
<dbReference type="KEGG" id="dtn:DTL3_1796"/>
<reference evidence="7" key="1">
    <citation type="submission" date="2014-11" db="EMBL/GenBank/DDBJ databases">
        <authorList>
            <person name="Wibberg D."/>
        </authorList>
    </citation>
    <scope>NUCLEOTIDE SEQUENCE [LARGE SCALE GENOMIC DNA]</scope>
    <source>
        <strain evidence="7">L3</strain>
    </source>
</reference>
<dbReference type="Gene3D" id="1.10.60.40">
    <property type="match status" value="1"/>
</dbReference>
<feature type="binding site" evidence="3">
    <location>
        <position position="278"/>
    </location>
    <ligand>
        <name>Zn(2+)</name>
        <dbReference type="ChEBI" id="CHEBI:29105"/>
        <label>2</label>
    </ligand>
</feature>
<dbReference type="PATRIC" id="fig|1006576.9.peg.1789"/>
<keyword evidence="5" id="KW-0812">Transmembrane</keyword>
<dbReference type="Pfam" id="PF00245">
    <property type="entry name" value="Alk_phosphatase"/>
    <property type="match status" value="2"/>
</dbReference>
<keyword evidence="5" id="KW-1133">Transmembrane helix</keyword>
<feature type="binding site" evidence="3">
    <location>
        <position position="126"/>
    </location>
    <ligand>
        <name>Mg(2+)</name>
        <dbReference type="ChEBI" id="CHEBI:18420"/>
    </ligand>
</feature>
<evidence type="ECO:0000256" key="4">
    <source>
        <dbReference type="RuleBase" id="RU003946"/>
    </source>
</evidence>
<dbReference type="GO" id="GO:0004035">
    <property type="term" value="F:alkaline phosphatase activity"/>
    <property type="evidence" value="ECO:0007669"/>
    <property type="project" value="UniProtKB-EC"/>
</dbReference>
<feature type="binding site" evidence="3">
    <location>
        <position position="239"/>
    </location>
    <ligand>
        <name>Zn(2+)</name>
        <dbReference type="ChEBI" id="CHEBI:29105"/>
        <label>2</label>
    </ligand>
</feature>
<dbReference type="GO" id="GO:0046872">
    <property type="term" value="F:metal ion binding"/>
    <property type="evidence" value="ECO:0007669"/>
    <property type="project" value="UniProtKB-KW"/>
</dbReference>
<dbReference type="InterPro" id="IPR017850">
    <property type="entry name" value="Alkaline_phosphatase_core_sf"/>
</dbReference>
<dbReference type="AlphaFoldDB" id="A0A0C7P5H0"/>
<evidence type="ECO:0000256" key="3">
    <source>
        <dbReference type="PIRSR" id="PIRSR601952-2"/>
    </source>
</evidence>
<dbReference type="PANTHER" id="PTHR11596">
    <property type="entry name" value="ALKALINE PHOSPHATASE"/>
    <property type="match status" value="1"/>
</dbReference>
<name>A0A0C7P5H0_DEFTU</name>
<feature type="transmembrane region" description="Helical" evidence="5">
    <location>
        <begin position="7"/>
        <end position="28"/>
    </location>
</feature>
<dbReference type="PANTHER" id="PTHR11596:SF5">
    <property type="entry name" value="ALKALINE PHOSPHATASE"/>
    <property type="match status" value="1"/>
</dbReference>
<dbReference type="SUPFAM" id="SSF53649">
    <property type="entry name" value="Alkaline phosphatase-like"/>
    <property type="match status" value="1"/>
</dbReference>
<feature type="active site" description="Phosphoserine intermediate" evidence="2">
    <location>
        <position position="73"/>
    </location>
</feature>
<dbReference type="RefSeq" id="WP_045088407.1">
    <property type="nucleotide sequence ID" value="NZ_LN824141.1"/>
</dbReference>
<keyword evidence="3" id="KW-0862">Zinc</keyword>
<keyword evidence="7" id="KW-1185">Reference proteome</keyword>
<evidence type="ECO:0000313" key="7">
    <source>
        <dbReference type="Proteomes" id="UP000032809"/>
    </source>
</evidence>
<comment type="similarity">
    <text evidence="4">Belongs to the alkaline phosphatase family.</text>
</comment>
<feature type="binding site" evidence="3">
    <location>
        <position position="29"/>
    </location>
    <ligand>
        <name>Zn(2+)</name>
        <dbReference type="ChEBI" id="CHEBI:29105"/>
        <label>2</label>
    </ligand>
</feature>
<evidence type="ECO:0000256" key="1">
    <source>
        <dbReference type="ARBA" id="ARBA00022553"/>
    </source>
</evidence>
<dbReference type="EC" id="3.1.3.1" evidence="6"/>
<evidence type="ECO:0000313" key="6">
    <source>
        <dbReference type="EMBL" id="CEP79079.1"/>
    </source>
</evidence>
<dbReference type="InterPro" id="IPR001952">
    <property type="entry name" value="Alkaline_phosphatase"/>
</dbReference>
<keyword evidence="1" id="KW-0597">Phosphoprotein</keyword>
<keyword evidence="3" id="KW-0479">Metal-binding</keyword>
<evidence type="ECO:0000256" key="2">
    <source>
        <dbReference type="PIRSR" id="PIRSR601952-1"/>
    </source>
</evidence>
<dbReference type="Gene3D" id="3.40.720.10">
    <property type="entry name" value="Alkaline Phosphatase, subunit A"/>
    <property type="match status" value="1"/>
</dbReference>
<feature type="binding site" evidence="3">
    <location>
        <position position="235"/>
    </location>
    <ligand>
        <name>Zn(2+)</name>
        <dbReference type="ChEBI" id="CHEBI:29105"/>
        <label>2</label>
    </ligand>
</feature>